<proteinExistence type="predicted"/>
<dbReference type="EMBL" id="BA000011">
    <property type="protein sequence ID" value="BAB59777.1"/>
    <property type="molecule type" value="Genomic_DNA"/>
</dbReference>
<keyword evidence="4" id="KW-1185">Reference proteome</keyword>
<name>Q97B24_THEVO</name>
<dbReference type="HOGENOM" id="CLU_087476_3_1_2"/>
<reference evidence="3 4" key="1">
    <citation type="journal article" date="1999" name="Proc. Jpn. Acad.">
        <title>Determination of the complete genomic DNA sequence of Thermoplasma volvanium GSS1.</title>
        <authorList>
            <person name="Kawashima T."/>
            <person name="Yamamoto Y."/>
            <person name="Aramaki H."/>
            <person name="Nunoshiba T."/>
            <person name="Kawamoto T."/>
            <person name="Watanabe K."/>
            <person name="Yamazaki M."/>
            <person name="Kanehori K."/>
            <person name="Amano N."/>
            <person name="Ohya Y."/>
            <person name="Makino K."/>
            <person name="Suzuki M."/>
        </authorList>
    </citation>
    <scope>NUCLEOTIDE SEQUENCE [LARGE SCALE GENOMIC DNA]</scope>
    <source>
        <strain evidence="4">ATCC 51530 / DSM 4299 / JCM 9571 / NBRC 15438 / GSS1</strain>
    </source>
</reference>
<dbReference type="InterPro" id="IPR033704">
    <property type="entry name" value="dUTPase_trimeric"/>
</dbReference>
<dbReference type="SUPFAM" id="SSF51283">
    <property type="entry name" value="dUTPase-like"/>
    <property type="match status" value="1"/>
</dbReference>
<dbReference type="Pfam" id="PF22769">
    <property type="entry name" value="DCD"/>
    <property type="match status" value="1"/>
</dbReference>
<accession>Q97B24</accession>
<keyword evidence="2" id="KW-0546">Nucleotide metabolism</keyword>
<dbReference type="AlphaFoldDB" id="Q97B24"/>
<dbReference type="InterPro" id="IPR036157">
    <property type="entry name" value="dUTPase-like_sf"/>
</dbReference>
<dbReference type="GO" id="GO:0008829">
    <property type="term" value="F:dCTP deaminase activity"/>
    <property type="evidence" value="ECO:0007669"/>
    <property type="project" value="InterPro"/>
</dbReference>
<organism evidence="3 4">
    <name type="scientific">Thermoplasma volcanium (strain ATCC 51530 / DSM 4299 / JCM 9571 / NBRC 15438 / GSS1)</name>
    <dbReference type="NCBI Taxonomy" id="273116"/>
    <lineage>
        <taxon>Archaea</taxon>
        <taxon>Methanobacteriati</taxon>
        <taxon>Thermoplasmatota</taxon>
        <taxon>Thermoplasmata</taxon>
        <taxon>Thermoplasmatales</taxon>
        <taxon>Thermoplasmataceae</taxon>
        <taxon>Thermoplasma</taxon>
    </lineage>
</organism>
<dbReference type="STRING" id="273116.gene:9381423"/>
<dbReference type="Gene3D" id="2.70.40.10">
    <property type="match status" value="2"/>
</dbReference>
<dbReference type="InterPro" id="IPR011962">
    <property type="entry name" value="dCTP_deaminase"/>
</dbReference>
<dbReference type="Proteomes" id="UP000001017">
    <property type="component" value="Chromosome"/>
</dbReference>
<reference evidence="3 4" key="2">
    <citation type="journal article" date="2000" name="Proc. Natl. Acad. Sci. U.S.A.">
        <title>Archaeal adaptation to higher temperatures revealed by genomic sequence of Thermoplasma volcanium.</title>
        <authorList>
            <person name="Kawashima T."/>
            <person name="Amano N."/>
            <person name="Koike H."/>
            <person name="Makino S."/>
            <person name="Higuchi S."/>
            <person name="Kawashima-Ohya Y."/>
            <person name="Watanabe K."/>
            <person name="Yamazaki M."/>
            <person name="Kanehori K."/>
            <person name="Kawamoto T."/>
            <person name="Nunoshiba T."/>
            <person name="Yamamoto Y."/>
            <person name="Aramaki H."/>
            <person name="Makino K."/>
            <person name="Suzuki M."/>
        </authorList>
    </citation>
    <scope>NUCLEOTIDE SEQUENCE [LARGE SCALE GENOMIC DNA]</scope>
    <source>
        <strain evidence="4">ATCC 51530 / DSM 4299 / JCM 9571 / NBRC 15438 / GSS1</strain>
    </source>
</reference>
<dbReference type="GeneID" id="1441742"/>
<sequence>MVLNDNQIQKMVEQGFLISENFSDACLTPNGYDVRVESILADEKEVDETIVGTMKHFLVSTLEVLRLPENVIANIWIRSSYARRGVIGSFGTIDAGYHGSLTLSFFNAGPDLHISRGDRIAQVIFLEMKEKSSMSYEMRSGHYQHSRGVVKGEDKDI</sequence>
<dbReference type="PaxDb" id="273116-14324851"/>
<evidence type="ECO:0000313" key="3">
    <source>
        <dbReference type="EMBL" id="BAB59777.1"/>
    </source>
</evidence>
<protein>
    <submittedName>
        <fullName evidence="3">Deoxyuridine 5'-triphosphate nucleotidohydrolase</fullName>
    </submittedName>
</protein>
<evidence type="ECO:0000313" key="4">
    <source>
        <dbReference type="Proteomes" id="UP000001017"/>
    </source>
</evidence>
<dbReference type="OrthoDB" id="33242at2157"/>
<evidence type="ECO:0000256" key="1">
    <source>
        <dbReference type="ARBA" id="ARBA00022801"/>
    </source>
</evidence>
<evidence type="ECO:0000256" key="2">
    <source>
        <dbReference type="ARBA" id="ARBA00023080"/>
    </source>
</evidence>
<dbReference type="PANTHER" id="PTHR42680">
    <property type="entry name" value="DCTP DEAMINASE"/>
    <property type="match status" value="1"/>
</dbReference>
<dbReference type="GO" id="GO:0006229">
    <property type="term" value="P:dUTP biosynthetic process"/>
    <property type="evidence" value="ECO:0007669"/>
    <property type="project" value="InterPro"/>
</dbReference>
<dbReference type="PANTHER" id="PTHR42680:SF3">
    <property type="entry name" value="DCTP DEAMINASE"/>
    <property type="match status" value="1"/>
</dbReference>
<gene>
    <name evidence="3" type="ORF">TVG0628554</name>
</gene>
<dbReference type="NCBIfam" id="TIGR02274">
    <property type="entry name" value="dCTP_deam"/>
    <property type="match status" value="1"/>
</dbReference>
<dbReference type="CDD" id="cd07557">
    <property type="entry name" value="trimeric_dUTPase"/>
    <property type="match status" value="1"/>
</dbReference>
<dbReference type="eggNOG" id="arCOG04048">
    <property type="taxonomic scope" value="Archaea"/>
</dbReference>
<dbReference type="KEGG" id="tvo:TVG0628554"/>
<dbReference type="PhylomeDB" id="Q97B24"/>
<keyword evidence="1" id="KW-0378">Hydrolase</keyword>
<dbReference type="RefSeq" id="WP_010916894.1">
    <property type="nucleotide sequence ID" value="NC_002689.2"/>
</dbReference>